<dbReference type="EMBL" id="BIMR01000067">
    <property type="protein sequence ID" value="GCE76054.1"/>
    <property type="molecule type" value="Genomic_DNA"/>
</dbReference>
<dbReference type="InterPro" id="IPR029063">
    <property type="entry name" value="SAM-dependent_MTases_sf"/>
</dbReference>
<feature type="domain" description="Methyltransferase type 11" evidence="1">
    <location>
        <begin position="74"/>
        <end position="168"/>
    </location>
</feature>
<evidence type="ECO:0000313" key="3">
    <source>
        <dbReference type="Proteomes" id="UP000289954"/>
    </source>
</evidence>
<dbReference type="CDD" id="cd02440">
    <property type="entry name" value="AdoMet_MTases"/>
    <property type="match status" value="1"/>
</dbReference>
<keyword evidence="2" id="KW-0808">Transferase</keyword>
<dbReference type="AlphaFoldDB" id="A0A402DPL1"/>
<dbReference type="GO" id="GO:0032259">
    <property type="term" value="P:methylation"/>
    <property type="evidence" value="ECO:0007669"/>
    <property type="project" value="UniProtKB-KW"/>
</dbReference>
<dbReference type="RefSeq" id="WP_218022717.1">
    <property type="nucleotide sequence ID" value="NZ_BIMR01000067.1"/>
</dbReference>
<reference evidence="2 3" key="1">
    <citation type="submission" date="2019-01" db="EMBL/GenBank/DDBJ databases">
        <title>Draft genome sequence of Cellulomonas takizawaensis strain TKZ-21.</title>
        <authorList>
            <person name="Yamamura H."/>
            <person name="Hayashi T."/>
            <person name="Hamada M."/>
            <person name="Serisawa Y."/>
            <person name="Matsuyama K."/>
            <person name="Nakagawa Y."/>
            <person name="Otoguro M."/>
            <person name="Yanagida F."/>
            <person name="Hayakawa M."/>
        </authorList>
    </citation>
    <scope>NUCLEOTIDE SEQUENCE [LARGE SCALE GENOMIC DNA]</scope>
    <source>
        <strain evidence="2 3">NBRC12680</strain>
    </source>
</reference>
<dbReference type="SUPFAM" id="SSF53335">
    <property type="entry name" value="S-adenosyl-L-methionine-dependent methyltransferases"/>
    <property type="match status" value="1"/>
</dbReference>
<organism evidence="2 3">
    <name type="scientific">Cellulomonas biazotea</name>
    <dbReference type="NCBI Taxonomy" id="1709"/>
    <lineage>
        <taxon>Bacteria</taxon>
        <taxon>Bacillati</taxon>
        <taxon>Actinomycetota</taxon>
        <taxon>Actinomycetes</taxon>
        <taxon>Micrococcales</taxon>
        <taxon>Cellulomonadaceae</taxon>
        <taxon>Cellulomonas</taxon>
    </lineage>
</organism>
<keyword evidence="2" id="KW-0489">Methyltransferase</keyword>
<accession>A0A402DPL1</accession>
<protein>
    <submittedName>
        <fullName evidence="2">SAM-dependent methyltransferase</fullName>
    </submittedName>
</protein>
<dbReference type="PANTHER" id="PTHR43591:SF24">
    <property type="entry name" value="2-METHOXY-6-POLYPRENYL-1,4-BENZOQUINOL METHYLASE, MITOCHONDRIAL"/>
    <property type="match status" value="1"/>
</dbReference>
<dbReference type="Gene3D" id="3.40.50.150">
    <property type="entry name" value="Vaccinia Virus protein VP39"/>
    <property type="match status" value="1"/>
</dbReference>
<evidence type="ECO:0000259" key="1">
    <source>
        <dbReference type="Pfam" id="PF08241"/>
    </source>
</evidence>
<proteinExistence type="predicted"/>
<dbReference type="InterPro" id="IPR013216">
    <property type="entry name" value="Methyltransf_11"/>
</dbReference>
<evidence type="ECO:0000313" key="2">
    <source>
        <dbReference type="EMBL" id="GCE76054.1"/>
    </source>
</evidence>
<dbReference type="PANTHER" id="PTHR43591">
    <property type="entry name" value="METHYLTRANSFERASE"/>
    <property type="match status" value="1"/>
</dbReference>
<keyword evidence="3" id="KW-1185">Reference proteome</keyword>
<name>A0A402DPL1_9CELL</name>
<dbReference type="Pfam" id="PF08241">
    <property type="entry name" value="Methyltransf_11"/>
    <property type="match status" value="1"/>
</dbReference>
<sequence>MPDDRTPDQVSDMPADRPAEIALNRALWAVVNERFTDAAAEDQWTRPEAVWGLFAVPERDLGVLGDVRGLDVVELACGTAYVSAWLTRAGARTVAVDLSGEQLATAARLQRRHGPAFPLVQGDAEHVPLASGCADLVVSEHGAAAWCDPAAWLPEAGRLLRPGGRLVFLTNSLLSALCVPADEGVAHERLLRGQREASKVRWPGGGVEFHPSHGDWVRLLRRSGFVVEALHELYAPADGHDHAFYEIVSADWATRWPAEELWVATRVTDDARHATRRPGG</sequence>
<dbReference type="GO" id="GO:0008757">
    <property type="term" value="F:S-adenosylmethionine-dependent methyltransferase activity"/>
    <property type="evidence" value="ECO:0007669"/>
    <property type="project" value="InterPro"/>
</dbReference>
<dbReference type="Proteomes" id="UP000289954">
    <property type="component" value="Unassembled WGS sequence"/>
</dbReference>
<comment type="caution">
    <text evidence="2">The sequence shown here is derived from an EMBL/GenBank/DDBJ whole genome shotgun (WGS) entry which is preliminary data.</text>
</comment>
<gene>
    <name evidence="2" type="ORF">CBZ_11100</name>
</gene>